<feature type="compositionally biased region" description="Acidic residues" evidence="2">
    <location>
        <begin position="469"/>
        <end position="478"/>
    </location>
</feature>
<feature type="coiled-coil region" evidence="1">
    <location>
        <begin position="21"/>
        <end position="55"/>
    </location>
</feature>
<evidence type="ECO:0000313" key="3">
    <source>
        <dbReference type="EMBL" id="EIW74402.1"/>
    </source>
</evidence>
<feature type="compositionally biased region" description="Acidic residues" evidence="2">
    <location>
        <begin position="564"/>
        <end position="596"/>
    </location>
</feature>
<proteinExistence type="predicted"/>
<feature type="compositionally biased region" description="Polar residues" evidence="2">
    <location>
        <begin position="290"/>
        <end position="304"/>
    </location>
</feature>
<dbReference type="RefSeq" id="XP_007775420.1">
    <property type="nucleotide sequence ID" value="XM_007777230.1"/>
</dbReference>
<accession>R7SF77</accession>
<dbReference type="EMBL" id="JH711592">
    <property type="protein sequence ID" value="EIW74402.1"/>
    <property type="molecule type" value="Genomic_DNA"/>
</dbReference>
<feature type="region of interest" description="Disordered" evidence="2">
    <location>
        <begin position="446"/>
        <end position="596"/>
    </location>
</feature>
<feature type="compositionally biased region" description="Acidic residues" evidence="2">
    <location>
        <begin position="366"/>
        <end position="375"/>
    </location>
</feature>
<evidence type="ECO:0000256" key="1">
    <source>
        <dbReference type="SAM" id="Coils"/>
    </source>
</evidence>
<feature type="region of interest" description="Disordered" evidence="2">
    <location>
        <begin position="279"/>
        <end position="391"/>
    </location>
</feature>
<dbReference type="GeneID" id="19202368"/>
<evidence type="ECO:0000256" key="2">
    <source>
        <dbReference type="SAM" id="MobiDB-lite"/>
    </source>
</evidence>
<keyword evidence="1" id="KW-0175">Coiled coil</keyword>
<feature type="compositionally biased region" description="Polar residues" evidence="2">
    <location>
        <begin position="331"/>
        <end position="343"/>
    </location>
</feature>
<feature type="compositionally biased region" description="Gly residues" evidence="2">
    <location>
        <begin position="546"/>
        <end position="556"/>
    </location>
</feature>
<dbReference type="Proteomes" id="UP000053558">
    <property type="component" value="Unassembled WGS sequence"/>
</dbReference>
<feature type="compositionally biased region" description="Basic and acidic residues" evidence="2">
    <location>
        <begin position="116"/>
        <end position="134"/>
    </location>
</feature>
<keyword evidence="4" id="KW-1185">Reference proteome</keyword>
<evidence type="ECO:0000313" key="4">
    <source>
        <dbReference type="Proteomes" id="UP000053558"/>
    </source>
</evidence>
<gene>
    <name evidence="3" type="ORF">CONPUDRAFT_147748</name>
</gene>
<protein>
    <submittedName>
        <fullName evidence="3">Uncharacterized protein</fullName>
    </submittedName>
</protein>
<feature type="region of interest" description="Disordered" evidence="2">
    <location>
        <begin position="103"/>
        <end position="160"/>
    </location>
</feature>
<dbReference type="AlphaFoldDB" id="R7SF77"/>
<name>R7SF77_CONPW</name>
<organism evidence="3 4">
    <name type="scientific">Coniophora puteana (strain RWD-64-598)</name>
    <name type="common">Brown rot fungus</name>
    <dbReference type="NCBI Taxonomy" id="741705"/>
    <lineage>
        <taxon>Eukaryota</taxon>
        <taxon>Fungi</taxon>
        <taxon>Dikarya</taxon>
        <taxon>Basidiomycota</taxon>
        <taxon>Agaricomycotina</taxon>
        <taxon>Agaricomycetes</taxon>
        <taxon>Agaricomycetidae</taxon>
        <taxon>Boletales</taxon>
        <taxon>Coniophorineae</taxon>
        <taxon>Coniophoraceae</taxon>
        <taxon>Coniophora</taxon>
    </lineage>
</organism>
<feature type="compositionally biased region" description="Basic residues" evidence="2">
    <location>
        <begin position="380"/>
        <end position="389"/>
    </location>
</feature>
<reference evidence="4" key="1">
    <citation type="journal article" date="2012" name="Science">
        <title>The Paleozoic origin of enzymatic lignin decomposition reconstructed from 31 fungal genomes.</title>
        <authorList>
            <person name="Floudas D."/>
            <person name="Binder M."/>
            <person name="Riley R."/>
            <person name="Barry K."/>
            <person name="Blanchette R.A."/>
            <person name="Henrissat B."/>
            <person name="Martinez A.T."/>
            <person name="Otillar R."/>
            <person name="Spatafora J.W."/>
            <person name="Yadav J.S."/>
            <person name="Aerts A."/>
            <person name="Benoit I."/>
            <person name="Boyd A."/>
            <person name="Carlson A."/>
            <person name="Copeland A."/>
            <person name="Coutinho P.M."/>
            <person name="de Vries R.P."/>
            <person name="Ferreira P."/>
            <person name="Findley K."/>
            <person name="Foster B."/>
            <person name="Gaskell J."/>
            <person name="Glotzer D."/>
            <person name="Gorecki P."/>
            <person name="Heitman J."/>
            <person name="Hesse C."/>
            <person name="Hori C."/>
            <person name="Igarashi K."/>
            <person name="Jurgens J.A."/>
            <person name="Kallen N."/>
            <person name="Kersten P."/>
            <person name="Kohler A."/>
            <person name="Kuees U."/>
            <person name="Kumar T.K.A."/>
            <person name="Kuo A."/>
            <person name="LaButti K."/>
            <person name="Larrondo L.F."/>
            <person name="Lindquist E."/>
            <person name="Ling A."/>
            <person name="Lombard V."/>
            <person name="Lucas S."/>
            <person name="Lundell T."/>
            <person name="Martin R."/>
            <person name="McLaughlin D.J."/>
            <person name="Morgenstern I."/>
            <person name="Morin E."/>
            <person name="Murat C."/>
            <person name="Nagy L.G."/>
            <person name="Nolan M."/>
            <person name="Ohm R.A."/>
            <person name="Patyshakuliyeva A."/>
            <person name="Rokas A."/>
            <person name="Ruiz-Duenas F.J."/>
            <person name="Sabat G."/>
            <person name="Salamov A."/>
            <person name="Samejima M."/>
            <person name="Schmutz J."/>
            <person name="Slot J.C."/>
            <person name="St John F."/>
            <person name="Stenlid J."/>
            <person name="Sun H."/>
            <person name="Sun S."/>
            <person name="Syed K."/>
            <person name="Tsang A."/>
            <person name="Wiebenga A."/>
            <person name="Young D."/>
            <person name="Pisabarro A."/>
            <person name="Eastwood D.C."/>
            <person name="Martin F."/>
            <person name="Cullen D."/>
            <person name="Grigoriev I.V."/>
            <person name="Hibbett D.S."/>
        </authorList>
    </citation>
    <scope>NUCLEOTIDE SEQUENCE [LARGE SCALE GENOMIC DNA]</scope>
    <source>
        <strain evidence="4">RWD-64-598 SS2</strain>
    </source>
</reference>
<dbReference type="KEGG" id="cput:CONPUDRAFT_147748"/>
<sequence>MPFDTHPLHWCPSCGSLQAELATLRIALSETKAKLQRAEATAEEAQRRADIQQKMSWSFAASYASNPRGSEFHWYLPWGNEIRNLFSKFYNLHLVPQYPVQFAPRLSKPSPPSQTHPREPRRERSWTDTPHPETESDPCNDNSANARRGPRYSGASDRTEPIANALGPITDFALVQTKGSDTTDWRLGFTGYRVKTSRVSVLVELKNNPSRRLQKVDLAVRVNEHLKLAKVDLEYQAAALFTINEEQETVVGIAIAGTYWAFRTISRRDKGIIKQLTLIHDRRKKKTPREQSTQPPSTEAQSAFPSVGDAAPAHLRRSERRPVAAERAAQNGANESVKSTESGEPSEQEEADHPMEGLSRKYPSNDENEFSDWEESSSRGIRRQARKTSKSLIDVYPDDVVNSQFPAVIPNVAKAQDGFSPAYRIGTPQSDEAFKDLVEIVRDSMPTALNDMDDRASSPEPAYEPDAMQVDDESDEEGGGSAPGDESGMRGSNVRGRGEMSGFLGSVQGAGRNRRYHGDGGESWRVARRKEKARRDDESDSLSGDEGVGGVGGVEGIEGIEGVEGVEGDGDDEDNGGKENDEDDEYDDDEDELSYI</sequence>